<dbReference type="EMBL" id="CANHGI010000006">
    <property type="protein sequence ID" value="CAI5454425.1"/>
    <property type="molecule type" value="Genomic_DNA"/>
</dbReference>
<dbReference type="GO" id="GO:0001671">
    <property type="term" value="F:ATPase activator activity"/>
    <property type="evidence" value="ECO:0007669"/>
    <property type="project" value="TreeGrafter"/>
</dbReference>
<evidence type="ECO:0000256" key="9">
    <source>
        <dbReference type="ARBA" id="ARBA00022968"/>
    </source>
</evidence>
<evidence type="ECO:0000256" key="12">
    <source>
        <dbReference type="ARBA" id="ARBA00023065"/>
    </source>
</evidence>
<accession>A0A9P1J2D1</accession>
<evidence type="ECO:0008006" key="21">
    <source>
        <dbReference type="Google" id="ProtNLM"/>
    </source>
</evidence>
<keyword evidence="4" id="KW-1003">Cell membrane</keyword>
<keyword evidence="20" id="KW-1185">Reference proteome</keyword>
<keyword evidence="7 18" id="KW-0812">Transmembrane</keyword>
<evidence type="ECO:0000256" key="15">
    <source>
        <dbReference type="ARBA" id="ARBA00023180"/>
    </source>
</evidence>
<comment type="subcellular location">
    <subcellularLocation>
        <location evidence="1">Cell membrane</location>
        <topology evidence="1">Single-pass type II membrane protein</topology>
    </subcellularLocation>
</comment>
<dbReference type="PANTHER" id="PTHR11523">
    <property type="entry name" value="SODIUM/POTASSIUM-DEPENDENT ATPASE BETA SUBUNIT"/>
    <property type="match status" value="1"/>
</dbReference>
<dbReference type="PANTHER" id="PTHR11523:SF28">
    <property type="entry name" value="NA_K-ATPASE BETA SUBUNIT ISOFORM 4-RELATED"/>
    <property type="match status" value="1"/>
</dbReference>
<evidence type="ECO:0000256" key="3">
    <source>
        <dbReference type="ARBA" id="ARBA00022448"/>
    </source>
</evidence>
<evidence type="ECO:0000256" key="16">
    <source>
        <dbReference type="ARBA" id="ARBA00023201"/>
    </source>
</evidence>
<keyword evidence="13 18" id="KW-0472">Membrane</keyword>
<feature type="transmembrane region" description="Helical" evidence="18">
    <location>
        <begin position="46"/>
        <end position="67"/>
    </location>
</feature>
<name>A0A9P1J2D1_9PELO</name>
<evidence type="ECO:0000256" key="8">
    <source>
        <dbReference type="ARBA" id="ARBA00022958"/>
    </source>
</evidence>
<dbReference type="GO" id="GO:0030007">
    <property type="term" value="P:intracellular potassium ion homeostasis"/>
    <property type="evidence" value="ECO:0007669"/>
    <property type="project" value="TreeGrafter"/>
</dbReference>
<dbReference type="FunFam" id="2.60.40.1660:FF:000008">
    <property type="entry name" value="Probable sodium/potassium-transporting ATPase subunit beta-3"/>
    <property type="match status" value="1"/>
</dbReference>
<evidence type="ECO:0000256" key="17">
    <source>
        <dbReference type="ARBA" id="ARBA00038795"/>
    </source>
</evidence>
<dbReference type="GO" id="GO:0036376">
    <property type="term" value="P:sodium ion export across plasma membrane"/>
    <property type="evidence" value="ECO:0007669"/>
    <property type="project" value="TreeGrafter"/>
</dbReference>
<dbReference type="GO" id="GO:0005890">
    <property type="term" value="C:sodium:potassium-exchanging ATPase complex"/>
    <property type="evidence" value="ECO:0007669"/>
    <property type="project" value="InterPro"/>
</dbReference>
<keyword evidence="12" id="KW-0406">Ion transport</keyword>
<keyword evidence="8" id="KW-0630">Potassium</keyword>
<keyword evidence="3" id="KW-0813">Transport</keyword>
<comment type="similarity">
    <text evidence="2">Belongs to the X(+)/potassium ATPases subunit beta family.</text>
</comment>
<evidence type="ECO:0000313" key="19">
    <source>
        <dbReference type="EMBL" id="CAI5454425.1"/>
    </source>
</evidence>
<dbReference type="InterPro" id="IPR038702">
    <property type="entry name" value="Na/K_ATPase_sub_beta_sf"/>
</dbReference>
<evidence type="ECO:0000256" key="2">
    <source>
        <dbReference type="ARBA" id="ARBA00005876"/>
    </source>
</evidence>
<proteinExistence type="inferred from homology"/>
<evidence type="ECO:0000256" key="11">
    <source>
        <dbReference type="ARBA" id="ARBA00023053"/>
    </source>
</evidence>
<evidence type="ECO:0000256" key="7">
    <source>
        <dbReference type="ARBA" id="ARBA00022692"/>
    </source>
</evidence>
<keyword evidence="9" id="KW-0735">Signal-anchor</keyword>
<evidence type="ECO:0000256" key="6">
    <source>
        <dbReference type="ARBA" id="ARBA00022607"/>
    </source>
</evidence>
<keyword evidence="10 18" id="KW-1133">Transmembrane helix</keyword>
<comment type="subunit">
    <text evidence="17">The sodium/potassium-transporting ATPase is composed of a catalytic alpha subunit, an auxiliary non-catalytic beta subunit and an additional regulatory subunit.</text>
</comment>
<evidence type="ECO:0000256" key="18">
    <source>
        <dbReference type="SAM" id="Phobius"/>
    </source>
</evidence>
<evidence type="ECO:0000313" key="20">
    <source>
        <dbReference type="Proteomes" id="UP001152747"/>
    </source>
</evidence>
<keyword evidence="6" id="KW-0740">Sodium/potassium transport</keyword>
<protein>
    <recommendedName>
        <fullName evidence="21">Sodium/potassium-transporting ATPase subunit beta</fullName>
    </recommendedName>
</protein>
<gene>
    <name evidence="19" type="ORF">CAMP_LOCUS17062</name>
</gene>
<evidence type="ECO:0000256" key="5">
    <source>
        <dbReference type="ARBA" id="ARBA00022538"/>
    </source>
</evidence>
<dbReference type="Proteomes" id="UP001152747">
    <property type="component" value="Unassembled WGS sequence"/>
</dbReference>
<dbReference type="Gene3D" id="2.60.40.1660">
    <property type="entry name" value="Na, k-atpase alpha subunit"/>
    <property type="match status" value="1"/>
</dbReference>
<dbReference type="PROSITE" id="PS00390">
    <property type="entry name" value="ATPASE_NA_K_BETA_1"/>
    <property type="match status" value="1"/>
</dbReference>
<evidence type="ECO:0000256" key="14">
    <source>
        <dbReference type="ARBA" id="ARBA00023157"/>
    </source>
</evidence>
<keyword evidence="15" id="KW-0325">Glycoprotein</keyword>
<keyword evidence="5" id="KW-0633">Potassium transport</keyword>
<comment type="caution">
    <text evidence="19">The sequence shown here is derived from an EMBL/GenBank/DDBJ whole genome shotgun (WGS) entry which is preliminary data.</text>
</comment>
<dbReference type="OrthoDB" id="5912413at2759"/>
<evidence type="ECO:0000256" key="10">
    <source>
        <dbReference type="ARBA" id="ARBA00022989"/>
    </source>
</evidence>
<keyword evidence="11" id="KW-0915">Sodium</keyword>
<evidence type="ECO:0000256" key="13">
    <source>
        <dbReference type="ARBA" id="ARBA00023136"/>
    </source>
</evidence>
<dbReference type="Pfam" id="PF00287">
    <property type="entry name" value="Na_K-ATPase"/>
    <property type="match status" value="1"/>
</dbReference>
<evidence type="ECO:0000256" key="1">
    <source>
        <dbReference type="ARBA" id="ARBA00004401"/>
    </source>
</evidence>
<evidence type="ECO:0000256" key="4">
    <source>
        <dbReference type="ARBA" id="ARBA00022475"/>
    </source>
</evidence>
<keyword evidence="14" id="KW-1015">Disulfide bond</keyword>
<dbReference type="InterPro" id="IPR000402">
    <property type="entry name" value="Na/K_ATPase_sub_beta"/>
</dbReference>
<organism evidence="19 20">
    <name type="scientific">Caenorhabditis angaria</name>
    <dbReference type="NCBI Taxonomy" id="860376"/>
    <lineage>
        <taxon>Eukaryota</taxon>
        <taxon>Metazoa</taxon>
        <taxon>Ecdysozoa</taxon>
        <taxon>Nematoda</taxon>
        <taxon>Chromadorea</taxon>
        <taxon>Rhabditida</taxon>
        <taxon>Rhabditina</taxon>
        <taxon>Rhabditomorpha</taxon>
        <taxon>Rhabditoidea</taxon>
        <taxon>Rhabditidae</taxon>
        <taxon>Peloderinae</taxon>
        <taxon>Caenorhabditis</taxon>
    </lineage>
</organism>
<keyword evidence="16" id="KW-0739">Sodium transport</keyword>
<dbReference type="GO" id="GO:0006883">
    <property type="term" value="P:intracellular sodium ion homeostasis"/>
    <property type="evidence" value="ECO:0007669"/>
    <property type="project" value="TreeGrafter"/>
</dbReference>
<sequence length="312" mass="35095">MAKETTTLMNGTSKQEEKETFAQFLYNKNKGTVLGRTGKSWCQITIFYIIFYFFLFAFWIGCLAIFLKSLDPKVPRFYGKGTIIGVNPGVGYQPWLKENPDSTLIKFNVKDPSTFAPYVTQLNDYLAKYNKTENTRKCSPTDSNADLADGNETLPCQFDLDQFAKSGCGANQEYGYKAGTPCVVVSLNRLIGWRPVDYPANSIPEEVKNRYKQGSIAINCEGATNIDKEHLGKVKYIPESGIDGRYYPYAFTTGYQQPIAMVKFDNIPKNKLVIVECRAYSLNIEHDISSRLGMVYFEVLVEEKAPAPKPAA</sequence>
<dbReference type="AlphaFoldDB" id="A0A9P1J2D1"/>
<reference evidence="19" key="1">
    <citation type="submission" date="2022-11" db="EMBL/GenBank/DDBJ databases">
        <authorList>
            <person name="Kikuchi T."/>
        </authorList>
    </citation>
    <scope>NUCLEOTIDE SEQUENCE</scope>
    <source>
        <strain evidence="19">PS1010</strain>
    </source>
</reference>
<dbReference type="GO" id="GO:1990573">
    <property type="term" value="P:potassium ion import across plasma membrane"/>
    <property type="evidence" value="ECO:0007669"/>
    <property type="project" value="TreeGrafter"/>
</dbReference>